<evidence type="ECO:0000313" key="2">
    <source>
        <dbReference type="EMBL" id="KAK3244275.1"/>
    </source>
</evidence>
<comment type="caution">
    <text evidence="2">The sequence shown here is derived from an EMBL/GenBank/DDBJ whole genome shotgun (WGS) entry which is preliminary data.</text>
</comment>
<keyword evidence="3" id="KW-1185">Reference proteome</keyword>
<feature type="compositionally biased region" description="Polar residues" evidence="1">
    <location>
        <begin position="337"/>
        <end position="360"/>
    </location>
</feature>
<feature type="compositionally biased region" description="Low complexity" evidence="1">
    <location>
        <begin position="314"/>
        <end position="326"/>
    </location>
</feature>
<dbReference type="AlphaFoldDB" id="A0AAE0BYM7"/>
<dbReference type="EMBL" id="LGRX02032008">
    <property type="protein sequence ID" value="KAK3244275.1"/>
    <property type="molecule type" value="Genomic_DNA"/>
</dbReference>
<evidence type="ECO:0000313" key="3">
    <source>
        <dbReference type="Proteomes" id="UP001190700"/>
    </source>
</evidence>
<gene>
    <name evidence="2" type="ORF">CYMTET_46105</name>
</gene>
<evidence type="ECO:0000256" key="1">
    <source>
        <dbReference type="SAM" id="MobiDB-lite"/>
    </source>
</evidence>
<sequence length="360" mass="37984">MEYGISPRQLALGVVSRVACPLPAVRLPLSPIRARANQVQRRRRMKQETKMAATRSSGYGAVTGSPAKRCSPAVPKGKPVLRQGEEPSPWLGHGHDPKSSTGNPESIPHTASPATPVHRAPATPVNRAPKPEPPLRCKGAGGAGISAAAGAVAHNPPARITPTASASRTPPNKLLRNGAAAVPLARESAPKELTPPIHKKVLPKTASPPRIHGEGSSHSLHAYSSHREYSAASTSIRHVGPGGPGGTFSAREPHHSRSSPPLKTWHSAGNLKPYAHEAAKKFFEREAQRVLPGKRGLRWQKGSSFWQQHPLQSPGCRPTTMTPTMPSGGGTGDRPSLFSTNFSHHSTGSQDAASPLSPAQ</sequence>
<dbReference type="Proteomes" id="UP001190700">
    <property type="component" value="Unassembled WGS sequence"/>
</dbReference>
<proteinExistence type="predicted"/>
<protein>
    <submittedName>
        <fullName evidence="2">Uncharacterized protein</fullName>
    </submittedName>
</protein>
<feature type="region of interest" description="Disordered" evidence="1">
    <location>
        <begin position="301"/>
        <end position="360"/>
    </location>
</feature>
<feature type="compositionally biased region" description="Low complexity" evidence="1">
    <location>
        <begin position="145"/>
        <end position="158"/>
    </location>
</feature>
<organism evidence="2 3">
    <name type="scientific">Cymbomonas tetramitiformis</name>
    <dbReference type="NCBI Taxonomy" id="36881"/>
    <lineage>
        <taxon>Eukaryota</taxon>
        <taxon>Viridiplantae</taxon>
        <taxon>Chlorophyta</taxon>
        <taxon>Pyramimonadophyceae</taxon>
        <taxon>Pyramimonadales</taxon>
        <taxon>Pyramimonadaceae</taxon>
        <taxon>Cymbomonas</taxon>
    </lineage>
</organism>
<reference evidence="2 3" key="1">
    <citation type="journal article" date="2015" name="Genome Biol. Evol.">
        <title>Comparative Genomics of a Bacterivorous Green Alga Reveals Evolutionary Causalities and Consequences of Phago-Mixotrophic Mode of Nutrition.</title>
        <authorList>
            <person name="Burns J.A."/>
            <person name="Paasch A."/>
            <person name="Narechania A."/>
            <person name="Kim E."/>
        </authorList>
    </citation>
    <scope>NUCLEOTIDE SEQUENCE [LARGE SCALE GENOMIC DNA]</scope>
    <source>
        <strain evidence="2 3">PLY_AMNH</strain>
    </source>
</reference>
<name>A0AAE0BYM7_9CHLO</name>
<feature type="compositionally biased region" description="Polar residues" evidence="1">
    <location>
        <begin position="301"/>
        <end position="311"/>
    </location>
</feature>
<feature type="non-terminal residue" evidence="2">
    <location>
        <position position="360"/>
    </location>
</feature>
<feature type="region of interest" description="Disordered" evidence="1">
    <location>
        <begin position="36"/>
        <end position="271"/>
    </location>
</feature>
<accession>A0AAE0BYM7</accession>